<comment type="caution">
    <text evidence="1">The sequence shown here is derived from an EMBL/GenBank/DDBJ whole genome shotgun (WGS) entry which is preliminary data.</text>
</comment>
<dbReference type="VEuPathDB" id="MicrosporidiaDB:TUBRATIS_28440"/>
<dbReference type="EMBL" id="RCSS01000796">
    <property type="protein sequence ID" value="RVD90717.1"/>
    <property type="molecule type" value="Genomic_DNA"/>
</dbReference>
<reference evidence="1 2" key="1">
    <citation type="submission" date="2018-10" db="EMBL/GenBank/DDBJ databases">
        <title>Draft genome sequence of the microsporidian Tubulinosema ratisbonensis.</title>
        <authorList>
            <person name="Polonais V."/>
            <person name="Peyretaillade E."/>
            <person name="Niehus S."/>
            <person name="Wawrzyniak I."/>
            <person name="Franchet A."/>
            <person name="Gaspin C."/>
            <person name="Reichstadt M."/>
            <person name="Belser C."/>
            <person name="Labadie K."/>
            <person name="Delbac F."/>
            <person name="Ferrandon D."/>
        </authorList>
    </citation>
    <scope>NUCLEOTIDE SEQUENCE [LARGE SCALE GENOMIC DNA]</scope>
    <source>
        <strain evidence="1 2">Franzen</strain>
    </source>
</reference>
<dbReference type="AlphaFoldDB" id="A0A437AI17"/>
<evidence type="ECO:0000313" key="2">
    <source>
        <dbReference type="Proteomes" id="UP000282876"/>
    </source>
</evidence>
<accession>A0A437AI17</accession>
<keyword evidence="2" id="KW-1185">Reference proteome</keyword>
<gene>
    <name evidence="1" type="ORF">TUBRATIS_28440</name>
</gene>
<evidence type="ECO:0000313" key="1">
    <source>
        <dbReference type="EMBL" id="RVD90717.1"/>
    </source>
</evidence>
<protein>
    <submittedName>
        <fullName evidence="1">Uncharacterized protein</fullName>
    </submittedName>
</protein>
<proteinExistence type="predicted"/>
<organism evidence="1 2">
    <name type="scientific">Tubulinosema ratisbonensis</name>
    <dbReference type="NCBI Taxonomy" id="291195"/>
    <lineage>
        <taxon>Eukaryota</taxon>
        <taxon>Fungi</taxon>
        <taxon>Fungi incertae sedis</taxon>
        <taxon>Microsporidia</taxon>
        <taxon>Tubulinosematoidea</taxon>
        <taxon>Tubulinosematidae</taxon>
        <taxon>Tubulinosema</taxon>
    </lineage>
</organism>
<dbReference type="Proteomes" id="UP000282876">
    <property type="component" value="Unassembled WGS sequence"/>
</dbReference>
<name>A0A437AI17_9MICR</name>
<sequence>MKKLILSFVKVIKRSKKEVKFTPKKTSKLQSKKNQKISNEYLTELMQNKDIRLKLYKANKVIIKKSKQKKLINRLSIDDLKEIQGNADIRKNQKEMVVDIYHNRSKIKRVKSVKIKKYK</sequence>